<dbReference type="GO" id="GO:0008171">
    <property type="term" value="F:O-methyltransferase activity"/>
    <property type="evidence" value="ECO:0007669"/>
    <property type="project" value="InterPro"/>
</dbReference>
<dbReference type="PANTHER" id="PTHR43712">
    <property type="entry name" value="PUTATIVE (AFU_ORTHOLOGUE AFUA_4G14580)-RELATED"/>
    <property type="match status" value="1"/>
</dbReference>
<evidence type="ECO:0000259" key="5">
    <source>
        <dbReference type="Pfam" id="PF00891"/>
    </source>
</evidence>
<accession>A0AAN9YR88</accession>
<dbReference type="SUPFAM" id="SSF53335">
    <property type="entry name" value="S-adenosyl-L-methionine-dependent methyltransferases"/>
    <property type="match status" value="1"/>
</dbReference>
<dbReference type="PANTHER" id="PTHR43712:SF5">
    <property type="entry name" value="O-METHYLTRANSFERASE ASQN-RELATED"/>
    <property type="match status" value="1"/>
</dbReference>
<feature type="region of interest" description="Disordered" evidence="4">
    <location>
        <begin position="115"/>
        <end position="136"/>
    </location>
</feature>
<sequence length="534" mass="57448">MAAIPTPSLVDLATTILGAATSLQQQLKQNNMRQPSFEAATADGVRGRQDWQDAVDHPQLLEARSALIDASQLMRNLALGPTAMLADLTGPAISRVDVLRTLDALGVAQAVPLPFPLQEDDKSEDGNQPGKEENEEEIRAISIHDLAAKLGVVDPGLLHRHLRFAYLMGLFYEPRDGFVAHTAASAAMPSFSPWTQMRLGRLMSRGAWEVPGALRGQGTGTGTGTGKVKKNEAPHLPLPPVSLADPQGRSFWQILEEDDPERRGMEKFSASMKALLAGHTGNSLVPFVRGFDWAALVAAAAADAANNNDDSSGGEVQDNKGEDEGVLVVDVGGGHGHVEAGILDAVPPEIRFLVQDLASNERAAHETIRKLGTGAGAEAEKRARRVGFQVHDFFHPQPLPGPKPKPRAYILSRVLHDWRDGDCVRILRGLIPAMEKKEEQGGGSGGGGAKLFVYERVLPDRAAAATGKGDASIPNYMEQLMRTQDLLMFTLFGGGERSLADWRALFKAADERLEIAAVRHSPLSPFVSMEVVLV</sequence>
<dbReference type="Proteomes" id="UP001320420">
    <property type="component" value="Unassembled WGS sequence"/>
</dbReference>
<evidence type="ECO:0000313" key="6">
    <source>
        <dbReference type="EMBL" id="KAK7751099.1"/>
    </source>
</evidence>
<gene>
    <name evidence="6" type="ORF">SLS62_006928</name>
</gene>
<dbReference type="InterPro" id="IPR001077">
    <property type="entry name" value="COMT_C"/>
</dbReference>
<evidence type="ECO:0000256" key="2">
    <source>
        <dbReference type="ARBA" id="ARBA00022679"/>
    </source>
</evidence>
<comment type="caution">
    <text evidence="6">The sequence shown here is derived from an EMBL/GenBank/DDBJ whole genome shotgun (WGS) entry which is preliminary data.</text>
</comment>
<protein>
    <recommendedName>
        <fullName evidence="5">O-methyltransferase C-terminal domain-containing protein</fullName>
    </recommendedName>
</protein>
<evidence type="ECO:0000256" key="4">
    <source>
        <dbReference type="SAM" id="MobiDB-lite"/>
    </source>
</evidence>
<name>A0AAN9YR88_9PEZI</name>
<dbReference type="GO" id="GO:0032259">
    <property type="term" value="P:methylation"/>
    <property type="evidence" value="ECO:0007669"/>
    <property type="project" value="UniProtKB-KW"/>
</dbReference>
<evidence type="ECO:0000256" key="1">
    <source>
        <dbReference type="ARBA" id="ARBA00022603"/>
    </source>
</evidence>
<dbReference type="EMBL" id="JAKJXP020000054">
    <property type="protein sequence ID" value="KAK7751099.1"/>
    <property type="molecule type" value="Genomic_DNA"/>
</dbReference>
<keyword evidence="1" id="KW-0489">Methyltransferase</keyword>
<dbReference type="InterPro" id="IPR016461">
    <property type="entry name" value="COMT-like"/>
</dbReference>
<dbReference type="AlphaFoldDB" id="A0AAN9YR88"/>
<dbReference type="Pfam" id="PF00891">
    <property type="entry name" value="Methyltransf_2"/>
    <property type="match status" value="1"/>
</dbReference>
<evidence type="ECO:0000313" key="7">
    <source>
        <dbReference type="Proteomes" id="UP001320420"/>
    </source>
</evidence>
<dbReference type="Gene3D" id="1.10.10.10">
    <property type="entry name" value="Winged helix-like DNA-binding domain superfamily/Winged helix DNA-binding domain"/>
    <property type="match status" value="1"/>
</dbReference>
<organism evidence="6 7">
    <name type="scientific">Diatrype stigma</name>
    <dbReference type="NCBI Taxonomy" id="117547"/>
    <lineage>
        <taxon>Eukaryota</taxon>
        <taxon>Fungi</taxon>
        <taxon>Dikarya</taxon>
        <taxon>Ascomycota</taxon>
        <taxon>Pezizomycotina</taxon>
        <taxon>Sordariomycetes</taxon>
        <taxon>Xylariomycetidae</taxon>
        <taxon>Xylariales</taxon>
        <taxon>Diatrypaceae</taxon>
        <taxon>Diatrype</taxon>
    </lineage>
</organism>
<keyword evidence="3" id="KW-0949">S-adenosyl-L-methionine</keyword>
<dbReference type="PROSITE" id="PS51683">
    <property type="entry name" value="SAM_OMT_II"/>
    <property type="match status" value="1"/>
</dbReference>
<evidence type="ECO:0000256" key="3">
    <source>
        <dbReference type="ARBA" id="ARBA00022691"/>
    </source>
</evidence>
<feature type="domain" description="O-methyltransferase C-terminal" evidence="5">
    <location>
        <begin position="328"/>
        <end position="509"/>
    </location>
</feature>
<dbReference type="InterPro" id="IPR036388">
    <property type="entry name" value="WH-like_DNA-bd_sf"/>
</dbReference>
<dbReference type="SUPFAM" id="SSF46785">
    <property type="entry name" value="Winged helix' DNA-binding domain"/>
    <property type="match status" value="1"/>
</dbReference>
<reference evidence="6 7" key="1">
    <citation type="submission" date="2024-02" db="EMBL/GenBank/DDBJ databases">
        <title>De novo assembly and annotation of 12 fungi associated with fruit tree decline syndrome in Ontario, Canada.</title>
        <authorList>
            <person name="Sulman M."/>
            <person name="Ellouze W."/>
            <person name="Ilyukhin E."/>
        </authorList>
    </citation>
    <scope>NUCLEOTIDE SEQUENCE [LARGE SCALE GENOMIC DNA]</scope>
    <source>
        <strain evidence="6 7">M11/M66-122</strain>
    </source>
</reference>
<dbReference type="InterPro" id="IPR029063">
    <property type="entry name" value="SAM-dependent_MTases_sf"/>
</dbReference>
<keyword evidence="7" id="KW-1185">Reference proteome</keyword>
<keyword evidence="2" id="KW-0808">Transferase</keyword>
<dbReference type="InterPro" id="IPR036390">
    <property type="entry name" value="WH_DNA-bd_sf"/>
</dbReference>
<proteinExistence type="predicted"/>
<dbReference type="Gene3D" id="3.40.50.150">
    <property type="entry name" value="Vaccinia Virus protein VP39"/>
    <property type="match status" value="1"/>
</dbReference>